<dbReference type="EMBL" id="VAUV01000010">
    <property type="protein sequence ID" value="TLD70022.1"/>
    <property type="molecule type" value="Genomic_DNA"/>
</dbReference>
<feature type="domain" description="L,D-TPase catalytic" evidence="10">
    <location>
        <begin position="58"/>
        <end position="206"/>
    </location>
</feature>
<dbReference type="SUPFAM" id="SSF141523">
    <property type="entry name" value="L,D-transpeptidase catalytic domain-like"/>
    <property type="match status" value="1"/>
</dbReference>
<feature type="active site" description="Nucleophile" evidence="9">
    <location>
        <position position="182"/>
    </location>
</feature>
<dbReference type="PROSITE" id="PS52029">
    <property type="entry name" value="LD_TPASE"/>
    <property type="match status" value="1"/>
</dbReference>
<dbReference type="InterPro" id="IPR005490">
    <property type="entry name" value="LD_TPept_cat_dom"/>
</dbReference>
<evidence type="ECO:0000256" key="6">
    <source>
        <dbReference type="ARBA" id="ARBA00022960"/>
    </source>
</evidence>
<evidence type="ECO:0000256" key="2">
    <source>
        <dbReference type="ARBA" id="ARBA00005992"/>
    </source>
</evidence>
<comment type="caution">
    <text evidence="11">The sequence shown here is derived from an EMBL/GenBank/DDBJ whole genome shotgun (WGS) entry which is preliminary data.</text>
</comment>
<evidence type="ECO:0000256" key="8">
    <source>
        <dbReference type="ARBA" id="ARBA00023316"/>
    </source>
</evidence>
<comment type="pathway">
    <text evidence="1 9">Cell wall biogenesis; peptidoglycan biosynthesis.</text>
</comment>
<dbReference type="InterPro" id="IPR050979">
    <property type="entry name" value="LD-transpeptidase"/>
</dbReference>
<dbReference type="GO" id="GO:0018104">
    <property type="term" value="P:peptidoglycan-protein cross-linking"/>
    <property type="evidence" value="ECO:0007669"/>
    <property type="project" value="TreeGrafter"/>
</dbReference>
<comment type="similarity">
    <text evidence="2">Belongs to the YkuD family.</text>
</comment>
<evidence type="ECO:0000256" key="1">
    <source>
        <dbReference type="ARBA" id="ARBA00004752"/>
    </source>
</evidence>
<dbReference type="GO" id="GO:0071555">
    <property type="term" value="P:cell wall organization"/>
    <property type="evidence" value="ECO:0007669"/>
    <property type="project" value="UniProtKB-UniRule"/>
</dbReference>
<keyword evidence="7 9" id="KW-0573">Peptidoglycan synthesis</keyword>
<feature type="active site" description="Proton donor/acceptor" evidence="9">
    <location>
        <position position="166"/>
    </location>
</feature>
<evidence type="ECO:0000256" key="4">
    <source>
        <dbReference type="ARBA" id="ARBA00022679"/>
    </source>
</evidence>
<evidence type="ECO:0000256" key="5">
    <source>
        <dbReference type="ARBA" id="ARBA00022801"/>
    </source>
</evidence>
<dbReference type="UniPathway" id="UPA00219"/>
<dbReference type="PANTHER" id="PTHR30582">
    <property type="entry name" value="L,D-TRANSPEPTIDASE"/>
    <property type="match status" value="1"/>
</dbReference>
<name>A0A5R8KCJ2_9BACT</name>
<dbReference type="Proteomes" id="UP000306196">
    <property type="component" value="Unassembled WGS sequence"/>
</dbReference>
<organism evidence="11 12">
    <name type="scientific">Phragmitibacter flavus</name>
    <dbReference type="NCBI Taxonomy" id="2576071"/>
    <lineage>
        <taxon>Bacteria</taxon>
        <taxon>Pseudomonadati</taxon>
        <taxon>Verrucomicrobiota</taxon>
        <taxon>Verrucomicrobiia</taxon>
        <taxon>Verrucomicrobiales</taxon>
        <taxon>Verrucomicrobiaceae</taxon>
        <taxon>Phragmitibacter</taxon>
    </lineage>
</organism>
<evidence type="ECO:0000313" key="11">
    <source>
        <dbReference type="EMBL" id="TLD70022.1"/>
    </source>
</evidence>
<keyword evidence="3" id="KW-0328">Glycosyltransferase</keyword>
<dbReference type="InterPro" id="IPR038063">
    <property type="entry name" value="Transpep_catalytic_dom"/>
</dbReference>
<keyword evidence="5" id="KW-0378">Hydrolase</keyword>
<evidence type="ECO:0000313" key="12">
    <source>
        <dbReference type="Proteomes" id="UP000306196"/>
    </source>
</evidence>
<dbReference type="GO" id="GO:0008360">
    <property type="term" value="P:regulation of cell shape"/>
    <property type="evidence" value="ECO:0007669"/>
    <property type="project" value="UniProtKB-UniRule"/>
</dbReference>
<evidence type="ECO:0000256" key="7">
    <source>
        <dbReference type="ARBA" id="ARBA00022984"/>
    </source>
</evidence>
<dbReference type="Pfam" id="PF03734">
    <property type="entry name" value="YkuD"/>
    <property type="match status" value="1"/>
</dbReference>
<dbReference type="OrthoDB" id="9787225at2"/>
<proteinExistence type="inferred from homology"/>
<dbReference type="GO" id="GO:0071972">
    <property type="term" value="F:peptidoglycan L,D-transpeptidase activity"/>
    <property type="evidence" value="ECO:0007669"/>
    <property type="project" value="TreeGrafter"/>
</dbReference>
<keyword evidence="8 9" id="KW-0961">Cell wall biogenesis/degradation</keyword>
<dbReference type="CDD" id="cd16913">
    <property type="entry name" value="YkuD_like"/>
    <property type="match status" value="1"/>
</dbReference>
<accession>A0A5R8KCJ2</accession>
<keyword evidence="12" id="KW-1185">Reference proteome</keyword>
<dbReference type="PANTHER" id="PTHR30582:SF24">
    <property type="entry name" value="L,D-TRANSPEPTIDASE ERFK_SRFK-RELATED"/>
    <property type="match status" value="1"/>
</dbReference>
<reference evidence="11 12" key="1">
    <citation type="submission" date="2019-05" db="EMBL/GenBank/DDBJ databases">
        <title>Verrucobacter flavum gen. nov., sp. nov. a new member of the family Verrucomicrobiaceae.</title>
        <authorList>
            <person name="Szuroczki S."/>
            <person name="Abbaszade G."/>
            <person name="Szabo A."/>
            <person name="Felfoldi T."/>
            <person name="Schumann P."/>
            <person name="Boka K."/>
            <person name="Keki Z."/>
            <person name="Toumi M."/>
            <person name="Toth E."/>
        </authorList>
    </citation>
    <scope>NUCLEOTIDE SEQUENCE [LARGE SCALE GENOMIC DNA]</scope>
    <source>
        <strain evidence="11 12">MG-N-17</strain>
    </source>
</reference>
<sequence length="317" mass="33917">MFVNYTAKLILSLKPLEIHSLISWNPGSLGRGLAVGMISMLCCQCSSFKKESKPAQAANVVVSVAQQKIALYGSDGKTAKSFPVSTSKFGLGDKPGTYSTPLGLHEVVAKVGHGARSGTVYKGRQPTGEVIKPGTPGRDPIVSRIMWLRGMEAQNKNAYRRCIYIHGTADELNIGKPVSYGCVRMKSQDVIDLFERVGIGTRVLIVQGKLPSRMSLPSSPAPTLRPGQQPPIFLDPKPNVPGRAPVPSVLPPPQNFPAPAPYESPVILAQNTAVTPNGYQSKTMANGTVVYTPPTTNTATSSRIILKSRRSASDGLR</sequence>
<evidence type="ECO:0000256" key="9">
    <source>
        <dbReference type="PROSITE-ProRule" id="PRU01373"/>
    </source>
</evidence>
<dbReference type="GO" id="GO:0016757">
    <property type="term" value="F:glycosyltransferase activity"/>
    <property type="evidence" value="ECO:0007669"/>
    <property type="project" value="UniProtKB-KW"/>
</dbReference>
<dbReference type="AlphaFoldDB" id="A0A5R8KCJ2"/>
<protein>
    <recommendedName>
        <fullName evidence="10">L,D-TPase catalytic domain-containing protein</fullName>
    </recommendedName>
</protein>
<keyword evidence="6 9" id="KW-0133">Cell shape</keyword>
<dbReference type="GO" id="GO:0005576">
    <property type="term" value="C:extracellular region"/>
    <property type="evidence" value="ECO:0007669"/>
    <property type="project" value="TreeGrafter"/>
</dbReference>
<evidence type="ECO:0000256" key="3">
    <source>
        <dbReference type="ARBA" id="ARBA00022676"/>
    </source>
</evidence>
<evidence type="ECO:0000259" key="10">
    <source>
        <dbReference type="PROSITE" id="PS52029"/>
    </source>
</evidence>
<keyword evidence="4" id="KW-0808">Transferase</keyword>
<gene>
    <name evidence="11" type="ORF">FEM03_14935</name>
</gene>
<dbReference type="Gene3D" id="2.40.440.10">
    <property type="entry name" value="L,D-transpeptidase catalytic domain-like"/>
    <property type="match status" value="1"/>
</dbReference>